<dbReference type="AlphaFoldDB" id="A0A0D2X0D2"/>
<evidence type="ECO:0000256" key="1">
    <source>
        <dbReference type="ARBA" id="ARBA00008613"/>
    </source>
</evidence>
<dbReference type="InterPro" id="IPR011989">
    <property type="entry name" value="ARM-like"/>
</dbReference>
<reference evidence="8" key="1">
    <citation type="submission" date="2011-02" db="EMBL/GenBank/DDBJ databases">
        <title>The Genome Sequence of Capsaspora owczarzaki ATCC 30864.</title>
        <authorList>
            <person name="Russ C."/>
            <person name="Cuomo C."/>
            <person name="Burger G."/>
            <person name="Gray M.W."/>
            <person name="Holland P.W.H."/>
            <person name="King N."/>
            <person name="Lang F.B.F."/>
            <person name="Roger A.J."/>
            <person name="Ruiz-Trillo I."/>
            <person name="Young S.K."/>
            <person name="Zeng Q."/>
            <person name="Gargeya S."/>
            <person name="Alvarado L."/>
            <person name="Berlin A."/>
            <person name="Chapman S.B."/>
            <person name="Chen Z."/>
            <person name="Freedman E."/>
            <person name="Gellesch M."/>
            <person name="Goldberg J."/>
            <person name="Griggs A."/>
            <person name="Gujja S."/>
            <person name="Heilman E."/>
            <person name="Heiman D."/>
            <person name="Howarth C."/>
            <person name="Mehta T."/>
            <person name="Neiman D."/>
            <person name="Pearson M."/>
            <person name="Roberts A."/>
            <person name="Saif S."/>
            <person name="Shea T."/>
            <person name="Shenoy N."/>
            <person name="Sisk P."/>
            <person name="Stolte C."/>
            <person name="Sykes S."/>
            <person name="White J."/>
            <person name="Yandava C."/>
            <person name="Haas B."/>
            <person name="Nusbaum C."/>
            <person name="Birren B."/>
        </authorList>
    </citation>
    <scope>NUCLEOTIDE SEQUENCE</scope>
    <source>
        <strain evidence="8">ATCC 30864</strain>
    </source>
</reference>
<comment type="similarity">
    <text evidence="1 5">Belongs to the V-ATPase H subunit family.</text>
</comment>
<dbReference type="Gene3D" id="1.25.10.10">
    <property type="entry name" value="Leucine-rich Repeat Variant"/>
    <property type="match status" value="1"/>
</dbReference>
<feature type="domain" description="ATPase V1 complex subunit H C-terminal" evidence="6">
    <location>
        <begin position="320"/>
        <end position="436"/>
    </location>
</feature>
<keyword evidence="3 5" id="KW-0375">Hydrogen ion transport</keyword>
<dbReference type="FunCoup" id="A0A0D2X0D2">
    <property type="interactions" value="423"/>
</dbReference>
<dbReference type="GO" id="GO:0000221">
    <property type="term" value="C:vacuolar proton-transporting V-type ATPase, V1 domain"/>
    <property type="evidence" value="ECO:0007669"/>
    <property type="project" value="UniProtKB-UniRule"/>
</dbReference>
<dbReference type="SUPFAM" id="SSF48371">
    <property type="entry name" value="ARM repeat"/>
    <property type="match status" value="1"/>
</dbReference>
<evidence type="ECO:0000256" key="3">
    <source>
        <dbReference type="ARBA" id="ARBA00022781"/>
    </source>
</evidence>
<dbReference type="Pfam" id="PF03224">
    <property type="entry name" value="V-ATPase_H_N"/>
    <property type="match status" value="1"/>
</dbReference>
<evidence type="ECO:0000256" key="5">
    <source>
        <dbReference type="PIRNR" id="PIRNR032184"/>
    </source>
</evidence>
<dbReference type="EMBL" id="KE346360">
    <property type="protein sequence ID" value="KJE88854.1"/>
    <property type="molecule type" value="Genomic_DNA"/>
</dbReference>
<dbReference type="InterPro" id="IPR004908">
    <property type="entry name" value="ATPase_V1-cplx_hsu"/>
</dbReference>
<dbReference type="Gene3D" id="1.25.40.150">
    <property type="entry name" value="V-type ATPase, subunit H, C-terminal domain"/>
    <property type="match status" value="1"/>
</dbReference>
<dbReference type="PIRSF" id="PIRSF032184">
    <property type="entry name" value="ATPase_V1_H"/>
    <property type="match status" value="1"/>
</dbReference>
<dbReference type="Proteomes" id="UP000008743">
    <property type="component" value="Unassembled WGS sequence"/>
</dbReference>
<dbReference type="PANTHER" id="PTHR10698:SF0">
    <property type="entry name" value="V-TYPE PROTON ATPASE SUBUNIT H"/>
    <property type="match status" value="1"/>
</dbReference>
<dbReference type="InterPro" id="IPR011987">
    <property type="entry name" value="ATPase_V1-cplx_hsu_C"/>
</dbReference>
<dbReference type="PANTHER" id="PTHR10698">
    <property type="entry name" value="V-TYPE PROTON ATPASE SUBUNIT H"/>
    <property type="match status" value="1"/>
</dbReference>
<evidence type="ECO:0000313" key="8">
    <source>
        <dbReference type="Proteomes" id="UP000008743"/>
    </source>
</evidence>
<keyword evidence="2 5" id="KW-0813">Transport</keyword>
<dbReference type="PhylomeDB" id="A0A0D2X0D2"/>
<dbReference type="InterPro" id="IPR038497">
    <property type="entry name" value="ATPase_V1-cplx_hsu_C_sf"/>
</dbReference>
<dbReference type="Pfam" id="PF11698">
    <property type="entry name" value="V-ATPase_H_C"/>
    <property type="match status" value="1"/>
</dbReference>
<protein>
    <recommendedName>
        <fullName evidence="5">V-type proton ATPase subunit H</fullName>
    </recommendedName>
</protein>
<comment type="subunit">
    <text evidence="5">V-ATPase is a heteromultimeric enzyme made up of two complexes: the ATP-hydrolytic V1 complex and the proton translocation V0 complex.</text>
</comment>
<dbReference type="STRING" id="595528.A0A0D2X0D2"/>
<dbReference type="GO" id="GO:0046961">
    <property type="term" value="F:proton-transporting ATPase activity, rotational mechanism"/>
    <property type="evidence" value="ECO:0007669"/>
    <property type="project" value="UniProtKB-UniRule"/>
</dbReference>
<evidence type="ECO:0000256" key="2">
    <source>
        <dbReference type="ARBA" id="ARBA00022448"/>
    </source>
</evidence>
<dbReference type="InParanoid" id="A0A0D2X0D2"/>
<proteinExistence type="inferred from homology"/>
<organism evidence="7 8">
    <name type="scientific">Capsaspora owczarzaki (strain ATCC 30864)</name>
    <dbReference type="NCBI Taxonomy" id="595528"/>
    <lineage>
        <taxon>Eukaryota</taxon>
        <taxon>Filasterea</taxon>
        <taxon>Capsaspora</taxon>
    </lineage>
</organism>
<evidence type="ECO:0000259" key="6">
    <source>
        <dbReference type="Pfam" id="PF11698"/>
    </source>
</evidence>
<dbReference type="OrthoDB" id="10263554at2759"/>
<dbReference type="OMA" id="HSGHLRW"/>
<gene>
    <name evidence="7" type="ORF">CAOG_000430</name>
</gene>
<accession>A0A0D2X0D2</accession>
<evidence type="ECO:0000313" key="7">
    <source>
        <dbReference type="EMBL" id="KJE88854.1"/>
    </source>
</evidence>
<keyword evidence="8" id="KW-1185">Reference proteome</keyword>
<dbReference type="RefSeq" id="XP_004365301.1">
    <property type="nucleotide sequence ID" value="XM_004365244.2"/>
</dbReference>
<dbReference type="InterPro" id="IPR016024">
    <property type="entry name" value="ARM-type_fold"/>
</dbReference>
<evidence type="ECO:0000256" key="4">
    <source>
        <dbReference type="ARBA" id="ARBA00023065"/>
    </source>
</evidence>
<keyword evidence="4 5" id="KW-0406">Ion transport</keyword>
<name>A0A0D2X0D2_CAPO3</name>
<comment type="function">
    <text evidence="5">Subunit of the V1 complex of vacuolar(H+)-ATPase (V-ATPase), a multisubunit enzyme composed of a peripheral complex (V1) that hydrolyzes ATP and a membrane integral complex (V0) that translocates protons. V-ATPase is responsible for acidifying and maintaining the pH of intracellular compartments.</text>
</comment>
<sequence>MTAMDVPLSWLEDAARQVRGRQIAWDGHQRAGFITEEELDMIRRYDNKGAATQNELLATQGQKYGALFLHLLGKITADQTVQYLILLVDDLLSESRDRAKLFHACNTASDGVLPYAPFLSLLRSRDAYTRYASNKILSVLLSTGRPLDTRSVSFYAAWLSNELTSADESSLSVVLSALQAILSVEQIRNAFYSETKGVELLIDVIDRRRPNFQIQYQVVFCFWLLTFTPSIADTITIHPVVNTLSLILKGTTKEKVVRIILATLRNLLEKVKDSKHNAAQMIGAKVLEAVTLLQTKQYADEDMVEDIKFVLDELQKAVNELSSFDQYAGELRSGNLQWSPVHRSERFWLENAVRFNDNKFEMLRLLATVLQSSTDPTVLAVAAHDVGSYVRYVDGGKKTLESLGIKTAVMHLMAHRDDNVRYEALLAVQKLMVTNWEYLGRNVTTAKDRLPKH</sequence>
<dbReference type="eggNOG" id="KOG2759">
    <property type="taxonomic scope" value="Eukaryota"/>
</dbReference>